<dbReference type="EMBL" id="BJMM01000002">
    <property type="protein sequence ID" value="GEB48005.1"/>
    <property type="molecule type" value="Genomic_DNA"/>
</dbReference>
<protein>
    <recommendedName>
        <fullName evidence="4">MFS transporter</fullName>
    </recommendedName>
</protein>
<accession>A0A4Y3QRT1</accession>
<keyword evidence="1" id="KW-0732">Signal</keyword>
<evidence type="ECO:0000256" key="1">
    <source>
        <dbReference type="SAM" id="SignalP"/>
    </source>
</evidence>
<evidence type="ECO:0008006" key="4">
    <source>
        <dbReference type="Google" id="ProtNLM"/>
    </source>
</evidence>
<comment type="caution">
    <text evidence="2">The sequence shown here is derived from an EMBL/GenBank/DDBJ whole genome shotgun (WGS) entry which is preliminary data.</text>
</comment>
<dbReference type="AlphaFoldDB" id="A0A4Y3QRT1"/>
<evidence type="ECO:0000313" key="2">
    <source>
        <dbReference type="EMBL" id="GEB48005.1"/>
    </source>
</evidence>
<feature type="signal peptide" evidence="1">
    <location>
        <begin position="1"/>
        <end position="19"/>
    </location>
</feature>
<organism evidence="2 3">
    <name type="scientific">Streptomyces cacaoi</name>
    <dbReference type="NCBI Taxonomy" id="1898"/>
    <lineage>
        <taxon>Bacteria</taxon>
        <taxon>Bacillati</taxon>
        <taxon>Actinomycetota</taxon>
        <taxon>Actinomycetes</taxon>
        <taxon>Kitasatosporales</taxon>
        <taxon>Streptomycetaceae</taxon>
        <taxon>Streptomyces</taxon>
    </lineage>
</organism>
<feature type="chain" id="PRO_5021470230" description="MFS transporter" evidence="1">
    <location>
        <begin position="20"/>
        <end position="65"/>
    </location>
</feature>
<evidence type="ECO:0000313" key="3">
    <source>
        <dbReference type="Proteomes" id="UP000319210"/>
    </source>
</evidence>
<dbReference type="Proteomes" id="UP000319210">
    <property type="component" value="Unassembled WGS sequence"/>
</dbReference>
<sequence>MLAVALARMLAGISTIPNAAPTATQVMLVRVVNGTGGAIRFLFSFSFSLLPLRLSGRPVTCAASL</sequence>
<name>A0A4Y3QRT1_STRCI</name>
<proteinExistence type="predicted"/>
<reference evidence="2 3" key="1">
    <citation type="submission" date="2019-06" db="EMBL/GenBank/DDBJ databases">
        <title>Whole genome shotgun sequence of Streptomyces cacaoi subsp. cacaoi NBRC 12748.</title>
        <authorList>
            <person name="Hosoyama A."/>
            <person name="Uohara A."/>
            <person name="Ohji S."/>
            <person name="Ichikawa N."/>
        </authorList>
    </citation>
    <scope>NUCLEOTIDE SEQUENCE [LARGE SCALE GENOMIC DNA]</scope>
    <source>
        <strain evidence="2 3">NBRC 12748</strain>
    </source>
</reference>
<keyword evidence="3" id="KW-1185">Reference proteome</keyword>
<gene>
    <name evidence="2" type="ORF">SCA03_05560</name>
</gene>